<dbReference type="Proteomes" id="UP001370758">
    <property type="component" value="Unassembled WGS sequence"/>
</dbReference>
<evidence type="ECO:0000256" key="1">
    <source>
        <dbReference type="SAM" id="MobiDB-lite"/>
    </source>
</evidence>
<dbReference type="PROSITE" id="PS50181">
    <property type="entry name" value="FBOX"/>
    <property type="match status" value="1"/>
</dbReference>
<accession>A0AAV9W0Y2</accession>
<dbReference type="EMBL" id="JAVHJL010000008">
    <property type="protein sequence ID" value="KAK6499123.1"/>
    <property type="molecule type" value="Genomic_DNA"/>
</dbReference>
<keyword evidence="4" id="KW-1185">Reference proteome</keyword>
<proteinExistence type="predicted"/>
<organism evidence="3 4">
    <name type="scientific">Arthrobotrys musiformis</name>
    <dbReference type="NCBI Taxonomy" id="47236"/>
    <lineage>
        <taxon>Eukaryota</taxon>
        <taxon>Fungi</taxon>
        <taxon>Dikarya</taxon>
        <taxon>Ascomycota</taxon>
        <taxon>Pezizomycotina</taxon>
        <taxon>Orbiliomycetes</taxon>
        <taxon>Orbiliales</taxon>
        <taxon>Orbiliaceae</taxon>
        <taxon>Arthrobotrys</taxon>
    </lineage>
</organism>
<evidence type="ECO:0000259" key="2">
    <source>
        <dbReference type="PROSITE" id="PS50181"/>
    </source>
</evidence>
<dbReference type="AlphaFoldDB" id="A0AAV9W0Y2"/>
<name>A0AAV9W0Y2_9PEZI</name>
<protein>
    <recommendedName>
        <fullName evidence="2">F-box domain-containing protein</fullName>
    </recommendedName>
</protein>
<evidence type="ECO:0000313" key="4">
    <source>
        <dbReference type="Proteomes" id="UP001370758"/>
    </source>
</evidence>
<feature type="compositionally biased region" description="Low complexity" evidence="1">
    <location>
        <begin position="344"/>
        <end position="356"/>
    </location>
</feature>
<evidence type="ECO:0000313" key="3">
    <source>
        <dbReference type="EMBL" id="KAK6499123.1"/>
    </source>
</evidence>
<gene>
    <name evidence="3" type="ORF">TWF481_011694</name>
</gene>
<reference evidence="3 4" key="1">
    <citation type="submission" date="2023-08" db="EMBL/GenBank/DDBJ databases">
        <authorList>
            <person name="Palmer J.M."/>
        </authorList>
    </citation>
    <scope>NUCLEOTIDE SEQUENCE [LARGE SCALE GENOMIC DNA]</scope>
    <source>
        <strain evidence="3 4">TWF481</strain>
    </source>
</reference>
<feature type="region of interest" description="Disordered" evidence="1">
    <location>
        <begin position="344"/>
        <end position="364"/>
    </location>
</feature>
<dbReference type="InterPro" id="IPR001810">
    <property type="entry name" value="F-box_dom"/>
</dbReference>
<sequence>MASTILTNGGQLPSDILSLTTIPQEILLEITKQLCILDVFVLRRSCKALYSRLSGEYNQALYYYFLNNPSISSQSKESNKKRRKRRFSHFDKDKNYFEITKDILSGRTEGCGICLSQVPDGGFMAYKGRVLYKRVCQPCAQSYFTELWRLEDEHPNLKIHPNQRITWDSASCDFGPFEDTRYTHGLWIDTLPKDCVLNTDLQSAVSAQSNALRTSSPYGNQNLGKQAWHSRYDKQISFALQKKEAADVVVRILTEEYTNNYTKLHWLKSPQAFEEYVYNSLLWVLRPWLAPYYGDKSKGLPRFSLGDRVDEILELYAGSEELAQVLRIKGIRNASKQVLEGELGRIPNSNNNNNHNNGKRNGRRCGKVSPLVRYWIMDWLKARKYKGVPENGKGDLRNTPRVCPFCEEAGVHGEGAVKVGRCTATLAVHVWWRHPEMLEEEWRWIAAETPTP</sequence>
<comment type="caution">
    <text evidence="3">The sequence shown here is derived from an EMBL/GenBank/DDBJ whole genome shotgun (WGS) entry which is preliminary data.</text>
</comment>
<feature type="domain" description="F-box" evidence="2">
    <location>
        <begin position="16"/>
        <end position="65"/>
    </location>
</feature>